<dbReference type="AlphaFoldDB" id="A0A0C9YZ85"/>
<evidence type="ECO:0000313" key="2">
    <source>
        <dbReference type="EMBL" id="KIK13173.1"/>
    </source>
</evidence>
<protein>
    <submittedName>
        <fullName evidence="2">Uncharacterized protein</fullName>
    </submittedName>
</protein>
<dbReference type="OrthoDB" id="10544713at2759"/>
<feature type="compositionally biased region" description="Polar residues" evidence="1">
    <location>
        <begin position="62"/>
        <end position="72"/>
    </location>
</feature>
<feature type="compositionally biased region" description="Polar residues" evidence="1">
    <location>
        <begin position="181"/>
        <end position="191"/>
    </location>
</feature>
<keyword evidence="3" id="KW-1185">Reference proteome</keyword>
<feature type="region of interest" description="Disordered" evidence="1">
    <location>
        <begin position="161"/>
        <end position="191"/>
    </location>
</feature>
<dbReference type="Proteomes" id="UP000054018">
    <property type="component" value="Unassembled WGS sequence"/>
</dbReference>
<dbReference type="HOGENOM" id="CLU_1421932_0_0_1"/>
<feature type="region of interest" description="Disordered" evidence="1">
    <location>
        <begin position="1"/>
        <end position="72"/>
    </location>
</feature>
<proteinExistence type="predicted"/>
<organism evidence="2 3">
    <name type="scientific">Pisolithus microcarpus 441</name>
    <dbReference type="NCBI Taxonomy" id="765257"/>
    <lineage>
        <taxon>Eukaryota</taxon>
        <taxon>Fungi</taxon>
        <taxon>Dikarya</taxon>
        <taxon>Basidiomycota</taxon>
        <taxon>Agaricomycotina</taxon>
        <taxon>Agaricomycetes</taxon>
        <taxon>Agaricomycetidae</taxon>
        <taxon>Boletales</taxon>
        <taxon>Sclerodermatineae</taxon>
        <taxon>Pisolithaceae</taxon>
        <taxon>Pisolithus</taxon>
    </lineage>
</organism>
<gene>
    <name evidence="2" type="ORF">PISMIDRAFT_18180</name>
</gene>
<dbReference type="EMBL" id="KN834015">
    <property type="protein sequence ID" value="KIK13173.1"/>
    <property type="molecule type" value="Genomic_DNA"/>
</dbReference>
<evidence type="ECO:0000256" key="1">
    <source>
        <dbReference type="SAM" id="MobiDB-lite"/>
    </source>
</evidence>
<name>A0A0C9YZ85_9AGAM</name>
<sequence length="191" mass="20921">MPTSAHIPIQAHPDAPPPPEQLPQGSSRNVENDEQEELEVANITIADADADSDSNVPASKWADNTNVDSNSMLTHSRQGEHVKLMFSPMQCGMKRSIDLDEATDDSIGEQGGEVDGQLYGDVVMDSSDAEMETGLDMSAKERCEHTKKDVLTKDGHVHTVQDGRTKNCQGHPLWKKDEIPESTTMRTLLAK</sequence>
<reference evidence="2 3" key="1">
    <citation type="submission" date="2014-04" db="EMBL/GenBank/DDBJ databases">
        <authorList>
            <consortium name="DOE Joint Genome Institute"/>
            <person name="Kuo A."/>
            <person name="Kohler A."/>
            <person name="Costa M.D."/>
            <person name="Nagy L.G."/>
            <person name="Floudas D."/>
            <person name="Copeland A."/>
            <person name="Barry K.W."/>
            <person name="Cichocki N."/>
            <person name="Veneault-Fourrey C."/>
            <person name="LaButti K."/>
            <person name="Lindquist E.A."/>
            <person name="Lipzen A."/>
            <person name="Lundell T."/>
            <person name="Morin E."/>
            <person name="Murat C."/>
            <person name="Sun H."/>
            <person name="Tunlid A."/>
            <person name="Henrissat B."/>
            <person name="Grigoriev I.V."/>
            <person name="Hibbett D.S."/>
            <person name="Martin F."/>
            <person name="Nordberg H.P."/>
            <person name="Cantor M.N."/>
            <person name="Hua S.X."/>
        </authorList>
    </citation>
    <scope>NUCLEOTIDE SEQUENCE [LARGE SCALE GENOMIC DNA]</scope>
    <source>
        <strain evidence="2 3">441</strain>
    </source>
</reference>
<reference evidence="3" key="2">
    <citation type="submission" date="2015-01" db="EMBL/GenBank/DDBJ databases">
        <title>Evolutionary Origins and Diversification of the Mycorrhizal Mutualists.</title>
        <authorList>
            <consortium name="DOE Joint Genome Institute"/>
            <consortium name="Mycorrhizal Genomics Consortium"/>
            <person name="Kohler A."/>
            <person name="Kuo A."/>
            <person name="Nagy L.G."/>
            <person name="Floudas D."/>
            <person name="Copeland A."/>
            <person name="Barry K.W."/>
            <person name="Cichocki N."/>
            <person name="Veneault-Fourrey C."/>
            <person name="LaButti K."/>
            <person name="Lindquist E.A."/>
            <person name="Lipzen A."/>
            <person name="Lundell T."/>
            <person name="Morin E."/>
            <person name="Murat C."/>
            <person name="Riley R."/>
            <person name="Ohm R."/>
            <person name="Sun H."/>
            <person name="Tunlid A."/>
            <person name="Henrissat B."/>
            <person name="Grigoriev I.V."/>
            <person name="Hibbett D.S."/>
            <person name="Martin F."/>
        </authorList>
    </citation>
    <scope>NUCLEOTIDE SEQUENCE [LARGE SCALE GENOMIC DNA]</scope>
    <source>
        <strain evidence="3">441</strain>
    </source>
</reference>
<feature type="compositionally biased region" description="Low complexity" evidence="1">
    <location>
        <begin position="1"/>
        <end position="13"/>
    </location>
</feature>
<accession>A0A0C9YZ85</accession>
<evidence type="ECO:0000313" key="3">
    <source>
        <dbReference type="Proteomes" id="UP000054018"/>
    </source>
</evidence>